<name>A0ABW1IPN5_9BACL</name>
<reference evidence="3" key="1">
    <citation type="journal article" date="2019" name="Int. J. Syst. Evol. Microbiol.">
        <title>The Global Catalogue of Microorganisms (GCM) 10K type strain sequencing project: providing services to taxonomists for standard genome sequencing and annotation.</title>
        <authorList>
            <consortium name="The Broad Institute Genomics Platform"/>
            <consortium name="The Broad Institute Genome Sequencing Center for Infectious Disease"/>
            <person name="Wu L."/>
            <person name="Ma J."/>
        </authorList>
    </citation>
    <scope>NUCLEOTIDE SEQUENCE [LARGE SCALE GENOMIC DNA]</scope>
    <source>
        <strain evidence="3">CCM 8749</strain>
    </source>
</reference>
<keyword evidence="3" id="KW-1185">Reference proteome</keyword>
<dbReference type="PANTHER" id="PTHR43267:SF1">
    <property type="entry name" value="TRNA THREONYLCARBAMOYLADENOSINE DEHYDRATASE"/>
    <property type="match status" value="1"/>
</dbReference>
<dbReference type="InterPro" id="IPR000594">
    <property type="entry name" value="ThiF_NAD_FAD-bd"/>
</dbReference>
<accession>A0ABW1IPN5</accession>
<feature type="domain" description="THIF-type NAD/FAD binding fold" evidence="1">
    <location>
        <begin position="290"/>
        <end position="428"/>
    </location>
</feature>
<proteinExistence type="predicted"/>
<dbReference type="SUPFAM" id="SSF54495">
    <property type="entry name" value="UBC-like"/>
    <property type="match status" value="1"/>
</dbReference>
<sequence>MGIWYLSDDSRFAHERREIDSIQTQMKWLLGAEWDIEGKRLVVNADIEAHGHVYHVKLTYPDFFPATPPFVTPIDADVRWSEHQYNNGTLCLEWGPDNWHPDITGAQMLESTYRLLDTENPLGQPEEHGIVQSRHFLTPGQSLRTKIFRLHMTETLFDELSTIEVKTTGQATLHFVIEDGTIVYHVIQVNEYVNIQLPETFKKMKEHWLVYRTSASADQIRELKTIGQLEQLVKTQDDVILSLAAPNGEDRVEGIVLLDHKGIASFYYFSGDQLRSMAIVFDDSLKKRTPEFCQRLSEKRIAIVGLGSVGSKVAESLCRMGAGKFYLVDEDLFLVGNLERHSLDWRNVAFHKVDAIAQKLRYISPIAEVETTSLNLTGQESNAAVNGALIKMSTCDVIVDATANGQVFNLLASISAASKKPLIWTEVYAGGIGGLIARSRPGLDPNPQTMRQAYYQYTTDAPEFNQSISAPYTVENSEGEVYIASDADVSVIASHLTRLVVDTAVNDHQSMFPYSMYLIGLSEGWIFSQPFDTRPIQTDHLLQHEVPTAVDTETRSDNISFLMKLLEKSDD</sequence>
<dbReference type="Proteomes" id="UP001596250">
    <property type="component" value="Unassembled WGS sequence"/>
</dbReference>
<gene>
    <name evidence="2" type="ORF">ACFPXP_09980</name>
</gene>
<evidence type="ECO:0000259" key="1">
    <source>
        <dbReference type="Pfam" id="PF00899"/>
    </source>
</evidence>
<dbReference type="Gene3D" id="3.40.50.720">
    <property type="entry name" value="NAD(P)-binding Rossmann-like Domain"/>
    <property type="match status" value="1"/>
</dbReference>
<dbReference type="SUPFAM" id="SSF69572">
    <property type="entry name" value="Activating enzymes of the ubiquitin-like proteins"/>
    <property type="match status" value="1"/>
</dbReference>
<dbReference type="PANTHER" id="PTHR43267">
    <property type="entry name" value="TRNA THREONYLCARBAMOYLADENOSINE DEHYDRATASE"/>
    <property type="match status" value="1"/>
</dbReference>
<organism evidence="2 3">
    <name type="scientific">Marinicrinis lubricantis</name>
    <dbReference type="NCBI Taxonomy" id="2086470"/>
    <lineage>
        <taxon>Bacteria</taxon>
        <taxon>Bacillati</taxon>
        <taxon>Bacillota</taxon>
        <taxon>Bacilli</taxon>
        <taxon>Bacillales</taxon>
        <taxon>Paenibacillaceae</taxon>
    </lineage>
</organism>
<dbReference type="Gene3D" id="3.10.110.10">
    <property type="entry name" value="Ubiquitin Conjugating Enzyme"/>
    <property type="match status" value="1"/>
</dbReference>
<dbReference type="InterPro" id="IPR016135">
    <property type="entry name" value="UBQ-conjugating_enzyme/RWD"/>
</dbReference>
<keyword evidence="2" id="KW-0548">Nucleotidyltransferase</keyword>
<dbReference type="Pfam" id="PF00899">
    <property type="entry name" value="ThiF"/>
    <property type="match status" value="1"/>
</dbReference>
<dbReference type="InterPro" id="IPR045886">
    <property type="entry name" value="ThiF/MoeB/HesA"/>
</dbReference>
<comment type="caution">
    <text evidence="2">The sequence shown here is derived from an EMBL/GenBank/DDBJ whole genome shotgun (WGS) entry which is preliminary data.</text>
</comment>
<dbReference type="CDD" id="cd00195">
    <property type="entry name" value="UBCc_UEV"/>
    <property type="match status" value="1"/>
</dbReference>
<dbReference type="EMBL" id="JBHSQV010000131">
    <property type="protein sequence ID" value="MFC5986744.1"/>
    <property type="molecule type" value="Genomic_DNA"/>
</dbReference>
<protein>
    <submittedName>
        <fullName evidence="2">ThiF family adenylyltransferase</fullName>
    </submittedName>
</protein>
<evidence type="ECO:0000313" key="3">
    <source>
        <dbReference type="Proteomes" id="UP001596250"/>
    </source>
</evidence>
<dbReference type="RefSeq" id="WP_379894060.1">
    <property type="nucleotide sequence ID" value="NZ_CBCSCT010000076.1"/>
</dbReference>
<dbReference type="GO" id="GO:0016779">
    <property type="term" value="F:nucleotidyltransferase activity"/>
    <property type="evidence" value="ECO:0007669"/>
    <property type="project" value="UniProtKB-KW"/>
</dbReference>
<keyword evidence="2" id="KW-0808">Transferase</keyword>
<evidence type="ECO:0000313" key="2">
    <source>
        <dbReference type="EMBL" id="MFC5986744.1"/>
    </source>
</evidence>
<dbReference type="InterPro" id="IPR035985">
    <property type="entry name" value="Ubiquitin-activating_enz"/>
</dbReference>